<feature type="domain" description="WDR36/Utp21 C-terminal" evidence="5">
    <location>
        <begin position="756"/>
        <end position="1001"/>
    </location>
</feature>
<dbReference type="OrthoDB" id="10250769at2759"/>
<keyword evidence="8" id="KW-1185">Reference proteome</keyword>
<evidence type="ECO:0000256" key="3">
    <source>
        <dbReference type="PROSITE-ProRule" id="PRU00221"/>
    </source>
</evidence>
<evidence type="ECO:0000256" key="2">
    <source>
        <dbReference type="ARBA" id="ARBA00022737"/>
    </source>
</evidence>
<dbReference type="FunCoup" id="A0A024GN30">
    <property type="interactions" value="572"/>
</dbReference>
<dbReference type="SMART" id="SM00320">
    <property type="entry name" value="WD40"/>
    <property type="match status" value="10"/>
</dbReference>
<dbReference type="Pfam" id="PF25168">
    <property type="entry name" value="Beta-prop_WDR36-Utp21_2nd"/>
    <property type="match status" value="1"/>
</dbReference>
<dbReference type="PANTHER" id="PTHR22840:SF12">
    <property type="entry name" value="WD REPEAT-CONTAINING PROTEIN 36"/>
    <property type="match status" value="1"/>
</dbReference>
<dbReference type="Pfam" id="PF04192">
    <property type="entry name" value="Utp21"/>
    <property type="match status" value="1"/>
</dbReference>
<dbReference type="Proteomes" id="UP000053237">
    <property type="component" value="Unassembled WGS sequence"/>
</dbReference>
<organism evidence="7 8">
    <name type="scientific">Albugo candida</name>
    <dbReference type="NCBI Taxonomy" id="65357"/>
    <lineage>
        <taxon>Eukaryota</taxon>
        <taxon>Sar</taxon>
        <taxon>Stramenopiles</taxon>
        <taxon>Oomycota</taxon>
        <taxon>Peronosporomycetes</taxon>
        <taxon>Albuginales</taxon>
        <taxon>Albuginaceae</taxon>
        <taxon>Albugo</taxon>
    </lineage>
</organism>
<dbReference type="Pfam" id="PF25171">
    <property type="entry name" value="Beta-prop_WDR36-Utp21_1st"/>
    <property type="match status" value="1"/>
</dbReference>
<dbReference type="InterPro" id="IPR007319">
    <property type="entry name" value="WDR36/Utp21_C"/>
</dbReference>
<comment type="caution">
    <text evidence="7">The sequence shown here is derived from an EMBL/GenBank/DDBJ whole genome shotgun (WGS) entry which is preliminary data.</text>
</comment>
<dbReference type="PROSITE" id="PS50294">
    <property type="entry name" value="WD_REPEATS_REGION"/>
    <property type="match status" value="3"/>
</dbReference>
<evidence type="ECO:0000256" key="4">
    <source>
        <dbReference type="SAM" id="MobiDB-lite"/>
    </source>
</evidence>
<dbReference type="InterPro" id="IPR015943">
    <property type="entry name" value="WD40/YVTN_repeat-like_dom_sf"/>
</dbReference>
<dbReference type="InterPro" id="IPR011044">
    <property type="entry name" value="Quino_amine_DH_bsu"/>
</dbReference>
<reference evidence="7 8" key="1">
    <citation type="submission" date="2012-05" db="EMBL/GenBank/DDBJ databases">
        <title>Recombination and specialization in a pathogen metapopulation.</title>
        <authorList>
            <person name="Gardiner A."/>
            <person name="Kemen E."/>
            <person name="Schultz-Larsen T."/>
            <person name="MacLean D."/>
            <person name="Van Oosterhout C."/>
            <person name="Jones J.D.G."/>
        </authorList>
    </citation>
    <scope>NUCLEOTIDE SEQUENCE [LARGE SCALE GENOMIC DNA]</scope>
    <source>
        <strain evidence="7 8">Ac Nc2</strain>
    </source>
</reference>
<dbReference type="Gene3D" id="2.130.10.10">
    <property type="entry name" value="YVTN repeat-like/Quinoprotein amine dehydrogenase"/>
    <property type="match status" value="2"/>
</dbReference>
<feature type="compositionally biased region" description="Polar residues" evidence="4">
    <location>
        <begin position="836"/>
        <end position="848"/>
    </location>
</feature>
<gene>
    <name evidence="7" type="ORF">BN9_091970</name>
</gene>
<feature type="repeat" description="WD" evidence="3">
    <location>
        <begin position="277"/>
        <end position="308"/>
    </location>
</feature>
<evidence type="ECO:0000259" key="5">
    <source>
        <dbReference type="Pfam" id="PF04192"/>
    </source>
</evidence>
<feature type="repeat" description="WD" evidence="3">
    <location>
        <begin position="614"/>
        <end position="655"/>
    </location>
</feature>
<dbReference type="GO" id="GO:0034388">
    <property type="term" value="C:Pwp2p-containing subcomplex of 90S preribosome"/>
    <property type="evidence" value="ECO:0007669"/>
    <property type="project" value="TreeGrafter"/>
</dbReference>
<evidence type="ECO:0000313" key="8">
    <source>
        <dbReference type="Proteomes" id="UP000053237"/>
    </source>
</evidence>
<dbReference type="SUPFAM" id="SSF50978">
    <property type="entry name" value="WD40 repeat-like"/>
    <property type="match status" value="1"/>
</dbReference>
<dbReference type="PROSITE" id="PS00678">
    <property type="entry name" value="WD_REPEATS_1"/>
    <property type="match status" value="1"/>
</dbReference>
<protein>
    <recommendedName>
        <fullName evidence="9">Small-subunit processome Utp21 domain-containing protein</fullName>
    </recommendedName>
</protein>
<evidence type="ECO:0008006" key="9">
    <source>
        <dbReference type="Google" id="ProtNLM"/>
    </source>
</evidence>
<dbReference type="InterPro" id="IPR036322">
    <property type="entry name" value="WD40_repeat_dom_sf"/>
</dbReference>
<sequence>MTLSESLAQRKSSRLLQSFRAVGLIVDEIPIVTYRMGNETFLLASIKKAFVIYNCAKLTPVMVSPQLSCKKISAIEAYSRKSLTFTACGRVIFVWKRLHQVGVLKRHKGDIQQLLVIGTLLFSLDDANSIRIWDVNTLEHIEELEFGRLFTPSVMMHPATYLNKILVGSHEGTLELWNVRTKKRVYRFSGWDSQSVCCITQSPAVDVVAIGLADGRVMIHNLQYDQLLMEFKQESKATAIAFQSDASASIPIMVSGSFNGDIAVWNLQRQRLETILPRAHDGSITSLVFLPNESLLISSGTDNALKVWIFDSQGQARLLKSRQGHKAPPKRIRYYGNNTMASIRDGADGTCCQILSAGQDRSFRVFHTVREQQSQELSQGPILKKAKKLHVPVEELKLSPIIQFAAMETRERDWANLVTCHQTEIAAYVWRFEHRAIGKKILRQYDPSHHVHIGSQEHHWRLQTQATSCTISSCGHFAIIGSLGGALFKYNMQSSERRGSYPTAATPKPTLSASLAHITSTQESQEDTSIVHQHQGVVTGVAVDATNNLVMSAGMDGKLKFWDFFKHLFIDEIDLGIPISQLELHRDSNLIAIASDDHILRLYDASTRKLVRRFRGHTHCIKDMSFSNDARWLLSCSADASMRVWDIPTGKCIDWVRFQQPVTGLTISSTSEFIATTHVGQLGIYLWANRTFFADVFIDMEPSTPTLLDLPTPTQEAEEASILLENVDILDMDNLDGAPCETLLLTSKPVLNTSPLGSNLITLSTAPKALWQSLFHLELIKKRNKPIEPPKAPEKAPFFLPSIRKDASSAAFVPAAPKKSLDSTSMEGWTNDVDQNDSGWAGWNSETASTDKETISGQQEEGFSSTSRILKSSKLISSRCKLAVLLEDSACDAHKVLAYLQALSASSVDVELSTLCLGEFDADGKELLSKFLDFLQEMLATHQHFQLLQVYLNRFLKIYEQIFINDEALLKQVVHVGMLQQKQWSHLQEQLQHTLCLVKYLSKIQM</sequence>
<dbReference type="InterPro" id="IPR001680">
    <property type="entry name" value="WD40_rpt"/>
</dbReference>
<dbReference type="PROSITE" id="PS50082">
    <property type="entry name" value="WD_REPEATS_2"/>
    <property type="match status" value="3"/>
</dbReference>
<dbReference type="AlphaFoldDB" id="A0A024GN30"/>
<dbReference type="FunFam" id="2.130.10.10:FF:000200">
    <property type="entry name" value="U3 small nucleolar RNA-associated protein 21"/>
    <property type="match status" value="1"/>
</dbReference>
<evidence type="ECO:0000313" key="7">
    <source>
        <dbReference type="EMBL" id="CCI48135.1"/>
    </source>
</evidence>
<dbReference type="STRING" id="65357.A0A024GN30"/>
<feature type="region of interest" description="Disordered" evidence="4">
    <location>
        <begin position="836"/>
        <end position="860"/>
    </location>
</feature>
<feature type="domain" description="WDR36/Utp21 N-terminal" evidence="6">
    <location>
        <begin position="44"/>
        <end position="311"/>
    </location>
</feature>
<keyword evidence="2" id="KW-0677">Repeat</keyword>
<feature type="repeat" description="WD" evidence="3">
    <location>
        <begin position="531"/>
        <end position="563"/>
    </location>
</feature>
<name>A0A024GN30_9STRA</name>
<dbReference type="InParanoid" id="A0A024GN30"/>
<dbReference type="InterPro" id="IPR059157">
    <property type="entry name" value="WDR36-Utp21_N"/>
</dbReference>
<evidence type="ECO:0000256" key="1">
    <source>
        <dbReference type="ARBA" id="ARBA00022574"/>
    </source>
</evidence>
<proteinExistence type="predicted"/>
<dbReference type="EMBL" id="CAIX01000206">
    <property type="protein sequence ID" value="CCI48135.1"/>
    <property type="molecule type" value="Genomic_DNA"/>
</dbReference>
<accession>A0A024GN30</accession>
<dbReference type="SUPFAM" id="SSF50969">
    <property type="entry name" value="YVTN repeat-like/Quinoprotein amine dehydrogenase"/>
    <property type="match status" value="1"/>
</dbReference>
<dbReference type="InterPro" id="IPR019775">
    <property type="entry name" value="WD40_repeat_CS"/>
</dbReference>
<keyword evidence="1 3" id="KW-0853">WD repeat</keyword>
<dbReference type="PANTHER" id="PTHR22840">
    <property type="entry name" value="WD REPEAT-CONTAINING PROTEIN 36"/>
    <property type="match status" value="1"/>
</dbReference>
<dbReference type="GO" id="GO:0006364">
    <property type="term" value="P:rRNA processing"/>
    <property type="evidence" value="ECO:0007669"/>
    <property type="project" value="InterPro"/>
</dbReference>
<dbReference type="GO" id="GO:0032040">
    <property type="term" value="C:small-subunit processome"/>
    <property type="evidence" value="ECO:0007669"/>
    <property type="project" value="InterPro"/>
</dbReference>
<evidence type="ECO:0000259" key="6">
    <source>
        <dbReference type="Pfam" id="PF25171"/>
    </source>
</evidence>